<evidence type="ECO:0000259" key="7">
    <source>
        <dbReference type="Pfam" id="PF00849"/>
    </source>
</evidence>
<dbReference type="InterPro" id="IPR036986">
    <property type="entry name" value="S4_RNA-bd_sf"/>
</dbReference>
<keyword evidence="3 8" id="KW-0413">Isomerase</keyword>
<dbReference type="AlphaFoldDB" id="E6LMS5"/>
<comment type="catalytic activity">
    <reaction evidence="1">
        <text>a uridine in RNA = a pseudouridine in RNA</text>
        <dbReference type="Rhea" id="RHEA:48348"/>
        <dbReference type="Rhea" id="RHEA-COMP:12068"/>
        <dbReference type="Rhea" id="RHEA-COMP:12069"/>
        <dbReference type="ChEBI" id="CHEBI:65314"/>
        <dbReference type="ChEBI" id="CHEBI:65315"/>
    </reaction>
</comment>
<dbReference type="InterPro" id="IPR006224">
    <property type="entry name" value="PsdUridine_synth_RluA-like_CS"/>
</dbReference>
<dbReference type="GO" id="GO:0009982">
    <property type="term" value="F:pseudouridine synthase activity"/>
    <property type="evidence" value="ECO:0007669"/>
    <property type="project" value="InterPro"/>
</dbReference>
<evidence type="ECO:0000313" key="8">
    <source>
        <dbReference type="EMBL" id="EFU76884.1"/>
    </source>
</evidence>
<dbReference type="HOGENOM" id="CLU_016902_1_0_9"/>
<evidence type="ECO:0000256" key="4">
    <source>
        <dbReference type="ARBA" id="ARBA00031870"/>
    </source>
</evidence>
<sequence length="338" mass="38985">MVEIIVGENESGQRLDRVLEKIFVNADTGFIFKMLRKKNITLDDKRADGKERLKTGSSIKMWFSDESFEKLTKKTCLAPSGKIKNKDNKVSDVFKSYIIYEDENTIIINKPAGLLSQKSQINDISVNDMLLEYLKFDENALHTFKPSICNRLDRNTSGLLVCGKSLEGLRVNNELIKTRAVKKYYLAIVKGRVNEKCAISGWLYKDEKTNKVSIKNNKFDKADYIETEYKPIGYFDDITLLSVKLITGKTHQIRAHLASMAHPIIGDFKYGKRSVNEFYKKKYGIKWQLLHSYKLIYPDDNISDTKTFKTLRGRSFVADYNNDFRKVIGDGYLEDKRS</sequence>
<evidence type="ECO:0000256" key="2">
    <source>
        <dbReference type="ARBA" id="ARBA00010876"/>
    </source>
</evidence>
<dbReference type="CDD" id="cd02869">
    <property type="entry name" value="PseudoU_synth_RluA_like"/>
    <property type="match status" value="1"/>
</dbReference>
<dbReference type="InterPro" id="IPR006145">
    <property type="entry name" value="PsdUridine_synth_RsuA/RluA"/>
</dbReference>
<dbReference type="GO" id="GO:0001522">
    <property type="term" value="P:pseudouridine synthesis"/>
    <property type="evidence" value="ECO:0007669"/>
    <property type="project" value="InterPro"/>
</dbReference>
<evidence type="ECO:0000256" key="5">
    <source>
        <dbReference type="ARBA" id="ARBA00033164"/>
    </source>
</evidence>
<proteinExistence type="inferred from homology"/>
<dbReference type="PANTHER" id="PTHR21600:SF83">
    <property type="entry name" value="PSEUDOURIDYLATE SYNTHASE RPUSD4, MITOCHONDRIAL"/>
    <property type="match status" value="1"/>
</dbReference>
<dbReference type="PROSITE" id="PS50889">
    <property type="entry name" value="S4"/>
    <property type="match status" value="1"/>
</dbReference>
<comment type="caution">
    <text evidence="8">The sequence shown here is derived from an EMBL/GenBank/DDBJ whole genome shotgun (WGS) entry which is preliminary data.</text>
</comment>
<organism evidence="8 9">
    <name type="scientific">Lachnoanaerobaculum saburreum DSM 3986</name>
    <dbReference type="NCBI Taxonomy" id="887325"/>
    <lineage>
        <taxon>Bacteria</taxon>
        <taxon>Bacillati</taxon>
        <taxon>Bacillota</taxon>
        <taxon>Clostridia</taxon>
        <taxon>Lachnospirales</taxon>
        <taxon>Lachnospiraceae</taxon>
        <taxon>Lachnoanaerobaculum</taxon>
    </lineage>
</organism>
<evidence type="ECO:0000256" key="3">
    <source>
        <dbReference type="ARBA" id="ARBA00023235"/>
    </source>
</evidence>
<comment type="similarity">
    <text evidence="2">Belongs to the pseudouridine synthase RluA family.</text>
</comment>
<dbReference type="Pfam" id="PF00849">
    <property type="entry name" value="PseudoU_synth_2"/>
    <property type="match status" value="1"/>
</dbReference>
<dbReference type="PROSITE" id="PS01129">
    <property type="entry name" value="PSI_RLU"/>
    <property type="match status" value="1"/>
</dbReference>
<dbReference type="GO" id="GO:0003723">
    <property type="term" value="F:RNA binding"/>
    <property type="evidence" value="ECO:0007669"/>
    <property type="project" value="UniProtKB-KW"/>
</dbReference>
<accession>E6LMS5</accession>
<dbReference type="PANTHER" id="PTHR21600">
    <property type="entry name" value="MITOCHONDRIAL RNA PSEUDOURIDINE SYNTHASE"/>
    <property type="match status" value="1"/>
</dbReference>
<dbReference type="Gene3D" id="3.30.2350.10">
    <property type="entry name" value="Pseudouridine synthase"/>
    <property type="match status" value="1"/>
</dbReference>
<dbReference type="RefSeq" id="WP_008751027.1">
    <property type="nucleotide sequence ID" value="NZ_GL622296.1"/>
</dbReference>
<dbReference type="Proteomes" id="UP000003434">
    <property type="component" value="Unassembled WGS sequence"/>
</dbReference>
<name>E6LMS5_9FIRM</name>
<evidence type="ECO:0000256" key="6">
    <source>
        <dbReference type="PROSITE-ProRule" id="PRU00182"/>
    </source>
</evidence>
<dbReference type="Gene3D" id="3.10.290.10">
    <property type="entry name" value="RNA-binding S4 domain"/>
    <property type="match status" value="1"/>
</dbReference>
<dbReference type="GO" id="GO:0006396">
    <property type="term" value="P:RNA processing"/>
    <property type="evidence" value="ECO:0007669"/>
    <property type="project" value="UniProtKB-ARBA"/>
</dbReference>
<reference evidence="8 9" key="1">
    <citation type="submission" date="2010-12" db="EMBL/GenBank/DDBJ databases">
        <authorList>
            <person name="Muzny D."/>
            <person name="Qin X."/>
            <person name="Deng J."/>
            <person name="Jiang H."/>
            <person name="Liu Y."/>
            <person name="Qu J."/>
            <person name="Song X.-Z."/>
            <person name="Zhang L."/>
            <person name="Thornton R."/>
            <person name="Coyle M."/>
            <person name="Francisco L."/>
            <person name="Jackson L."/>
            <person name="Javaid M."/>
            <person name="Korchina V."/>
            <person name="Kovar C."/>
            <person name="Mata R."/>
            <person name="Mathew T."/>
            <person name="Ngo R."/>
            <person name="Nguyen L."/>
            <person name="Nguyen N."/>
            <person name="Okwuonu G."/>
            <person name="Ongeri F."/>
            <person name="Pham C."/>
            <person name="Simmons D."/>
            <person name="Wilczek-Boney K."/>
            <person name="Hale W."/>
            <person name="Jakkamsetti A."/>
            <person name="Pham P."/>
            <person name="Ruth R."/>
            <person name="San Lucas F."/>
            <person name="Warren J."/>
            <person name="Zhang J."/>
            <person name="Zhao Z."/>
            <person name="Zhou C."/>
            <person name="Zhu D."/>
            <person name="Lee S."/>
            <person name="Bess C."/>
            <person name="Blankenburg K."/>
            <person name="Forbes L."/>
            <person name="Fu Q."/>
            <person name="Gubbala S."/>
            <person name="Hirani K."/>
            <person name="Jayaseelan J.C."/>
            <person name="Lara F."/>
            <person name="Munidasa M."/>
            <person name="Palculict T."/>
            <person name="Patil S."/>
            <person name="Pu L.-L."/>
            <person name="Saada N."/>
            <person name="Tang L."/>
            <person name="Weissenberger G."/>
            <person name="Zhu Y."/>
            <person name="Hemphill L."/>
            <person name="Shang Y."/>
            <person name="Youmans B."/>
            <person name="Ayvaz T."/>
            <person name="Ross M."/>
            <person name="Santibanez J."/>
            <person name="Aqrawi P."/>
            <person name="Gross S."/>
            <person name="Joshi V."/>
            <person name="Fowler G."/>
            <person name="Nazareth L."/>
            <person name="Reid J."/>
            <person name="Worley K."/>
            <person name="Petrosino J."/>
            <person name="Highlander S."/>
            <person name="Gibbs R."/>
        </authorList>
    </citation>
    <scope>NUCLEOTIDE SEQUENCE [LARGE SCALE GENOMIC DNA]</scope>
    <source>
        <strain evidence="8 9">DSM 3986</strain>
    </source>
</reference>
<dbReference type="InterPro" id="IPR050188">
    <property type="entry name" value="RluA_PseudoU_synthase"/>
</dbReference>
<dbReference type="GO" id="GO:0140098">
    <property type="term" value="F:catalytic activity, acting on RNA"/>
    <property type="evidence" value="ECO:0007669"/>
    <property type="project" value="UniProtKB-ARBA"/>
</dbReference>
<keyword evidence="6" id="KW-0694">RNA-binding</keyword>
<protein>
    <recommendedName>
        <fullName evidence="4">RNA pseudouridylate synthase</fullName>
    </recommendedName>
    <alternativeName>
        <fullName evidence="5">RNA-uridine isomerase</fullName>
    </alternativeName>
</protein>
<dbReference type="EMBL" id="AEPW01000050">
    <property type="protein sequence ID" value="EFU76884.1"/>
    <property type="molecule type" value="Genomic_DNA"/>
</dbReference>
<feature type="domain" description="Pseudouridine synthase RsuA/RluA-like" evidence="7">
    <location>
        <begin position="104"/>
        <end position="259"/>
    </location>
</feature>
<dbReference type="InterPro" id="IPR020103">
    <property type="entry name" value="PsdUridine_synth_cat_dom_sf"/>
</dbReference>
<dbReference type="eggNOG" id="COG0564">
    <property type="taxonomic scope" value="Bacteria"/>
</dbReference>
<gene>
    <name evidence="8" type="ORF">HMPREF0381_1260</name>
</gene>
<evidence type="ECO:0000256" key="1">
    <source>
        <dbReference type="ARBA" id="ARBA00000073"/>
    </source>
</evidence>
<evidence type="ECO:0000313" key="9">
    <source>
        <dbReference type="Proteomes" id="UP000003434"/>
    </source>
</evidence>
<dbReference type="SUPFAM" id="SSF55120">
    <property type="entry name" value="Pseudouridine synthase"/>
    <property type="match status" value="1"/>
</dbReference>